<accession>A0A0F9K5Z7</accession>
<organism evidence="1">
    <name type="scientific">marine sediment metagenome</name>
    <dbReference type="NCBI Taxonomy" id="412755"/>
    <lineage>
        <taxon>unclassified sequences</taxon>
        <taxon>metagenomes</taxon>
        <taxon>ecological metagenomes</taxon>
    </lineage>
</organism>
<dbReference type="AlphaFoldDB" id="A0A0F9K5Z7"/>
<reference evidence="1" key="1">
    <citation type="journal article" date="2015" name="Nature">
        <title>Complex archaea that bridge the gap between prokaryotes and eukaryotes.</title>
        <authorList>
            <person name="Spang A."/>
            <person name="Saw J.H."/>
            <person name="Jorgensen S.L."/>
            <person name="Zaremba-Niedzwiedzka K."/>
            <person name="Martijn J."/>
            <person name="Lind A.E."/>
            <person name="van Eijk R."/>
            <person name="Schleper C."/>
            <person name="Guy L."/>
            <person name="Ettema T.J."/>
        </authorList>
    </citation>
    <scope>NUCLEOTIDE SEQUENCE</scope>
</reference>
<comment type="caution">
    <text evidence="1">The sequence shown here is derived from an EMBL/GenBank/DDBJ whole genome shotgun (WGS) entry which is preliminary data.</text>
</comment>
<gene>
    <name evidence="1" type="ORF">LCGC14_1370260</name>
</gene>
<dbReference type="EMBL" id="LAZR01008645">
    <property type="protein sequence ID" value="KKM77408.1"/>
    <property type="molecule type" value="Genomic_DNA"/>
</dbReference>
<sequence length="228" mass="24693">MTRNTLLLIVAAVIGLLTFAGVSKFLDTRTKAALEDAGDSLRLHIAATDARLEAYSADSARFETEREQFDAVESSLRADLEVAEGKRQVVIVSRDSARATIQIDTLTAPLRNLLTLERKAAVSFRRERDILARRVRNLDARAVIDSTELAQLGALIRTVRAERDSAMTIIAGHEGRLEFNFFRNLFQDLPRKAACAGAGAIVAEVNNGKALTGAAIALGICLAGEAIF</sequence>
<name>A0A0F9K5Z7_9ZZZZ</name>
<protein>
    <submittedName>
        <fullName evidence="1">Uncharacterized protein</fullName>
    </submittedName>
</protein>
<evidence type="ECO:0000313" key="1">
    <source>
        <dbReference type="EMBL" id="KKM77408.1"/>
    </source>
</evidence>
<proteinExistence type="predicted"/>